<evidence type="ECO:0000313" key="1">
    <source>
        <dbReference type="EMBL" id="KUM49475.1"/>
    </source>
</evidence>
<geneLocation type="mitochondrion" evidence="1"/>
<dbReference type="AlphaFoldDB" id="A0A117NI79"/>
<protein>
    <submittedName>
        <fullName evidence="1">Uncharacterized protein</fullName>
    </submittedName>
</protein>
<gene>
    <name evidence="1" type="ORF">ABT39_MTgene4026</name>
</gene>
<name>A0A117NI79_PICGL</name>
<sequence>MDLKWCFPFPPFFQGTQWEGQEWEGLPWGISFHTPGWMALIMKGWLEVTLYPLVSSRHGVPQRMDSGILSGMKG</sequence>
<proteinExistence type="predicted"/>
<comment type="caution">
    <text evidence="1">The sequence shown here is derived from an EMBL/GenBank/DDBJ whole genome shotgun (WGS) entry which is preliminary data.</text>
</comment>
<dbReference type="EMBL" id="LKAM01000003">
    <property type="protein sequence ID" value="KUM49475.1"/>
    <property type="molecule type" value="Genomic_DNA"/>
</dbReference>
<accession>A0A117NI79</accession>
<reference evidence="1" key="1">
    <citation type="journal article" date="2015" name="Genome Biol. Evol.">
        <title>Organellar Genomes of White Spruce (Picea glauca): Assembly and Annotation.</title>
        <authorList>
            <person name="Jackman S.D."/>
            <person name="Warren R.L."/>
            <person name="Gibb E.A."/>
            <person name="Vandervalk B.P."/>
            <person name="Mohamadi H."/>
            <person name="Chu J."/>
            <person name="Raymond A."/>
            <person name="Pleasance S."/>
            <person name="Coope R."/>
            <person name="Wildung M.R."/>
            <person name="Ritland C.E."/>
            <person name="Bousquet J."/>
            <person name="Jones S.J."/>
            <person name="Bohlmann J."/>
            <person name="Birol I."/>
        </authorList>
    </citation>
    <scope>NUCLEOTIDE SEQUENCE [LARGE SCALE GENOMIC DNA]</scope>
    <source>
        <tissue evidence="1">Flushing bud</tissue>
    </source>
</reference>
<keyword evidence="1" id="KW-0496">Mitochondrion</keyword>
<organism evidence="1">
    <name type="scientific">Picea glauca</name>
    <name type="common">White spruce</name>
    <name type="synonym">Pinus glauca</name>
    <dbReference type="NCBI Taxonomy" id="3330"/>
    <lineage>
        <taxon>Eukaryota</taxon>
        <taxon>Viridiplantae</taxon>
        <taxon>Streptophyta</taxon>
        <taxon>Embryophyta</taxon>
        <taxon>Tracheophyta</taxon>
        <taxon>Spermatophyta</taxon>
        <taxon>Pinopsida</taxon>
        <taxon>Pinidae</taxon>
        <taxon>Conifers I</taxon>
        <taxon>Pinales</taxon>
        <taxon>Pinaceae</taxon>
        <taxon>Picea</taxon>
    </lineage>
</organism>